<keyword evidence="4" id="KW-0347">Helicase</keyword>
<dbReference type="Pfam" id="PF00271">
    <property type="entry name" value="Helicase_C"/>
    <property type="match status" value="1"/>
</dbReference>
<dbReference type="InterPro" id="IPR014001">
    <property type="entry name" value="Helicase_ATP-bd"/>
</dbReference>
<dbReference type="SMART" id="SM00487">
    <property type="entry name" value="DEXDc"/>
    <property type="match status" value="1"/>
</dbReference>
<dbReference type="Pfam" id="PF04851">
    <property type="entry name" value="ResIII"/>
    <property type="match status" value="1"/>
</dbReference>
<dbReference type="SMART" id="SM00490">
    <property type="entry name" value="HELICc"/>
    <property type="match status" value="1"/>
</dbReference>
<evidence type="ECO:0000313" key="5">
    <source>
        <dbReference type="Proteomes" id="UP000577346"/>
    </source>
</evidence>
<keyword evidence="4" id="KW-0547">Nucleotide-binding</keyword>
<dbReference type="GO" id="GO:0004386">
    <property type="term" value="F:helicase activity"/>
    <property type="evidence" value="ECO:0007669"/>
    <property type="project" value="UniProtKB-KW"/>
</dbReference>
<dbReference type="EMBL" id="JACGDA010000026">
    <property type="protein sequence ID" value="MBA6148594.1"/>
    <property type="molecule type" value="Genomic_DNA"/>
</dbReference>
<evidence type="ECO:0000259" key="3">
    <source>
        <dbReference type="PROSITE" id="PS51194"/>
    </source>
</evidence>
<dbReference type="InterPro" id="IPR006935">
    <property type="entry name" value="Helicase/UvrB_N"/>
</dbReference>
<dbReference type="SUPFAM" id="SSF52540">
    <property type="entry name" value="P-loop containing nucleoside triphosphate hydrolases"/>
    <property type="match status" value="2"/>
</dbReference>
<organism evidence="4 5">
    <name type="scientific">Pseudomonas juntendi</name>
    <dbReference type="NCBI Taxonomy" id="2666183"/>
    <lineage>
        <taxon>Bacteria</taxon>
        <taxon>Pseudomonadati</taxon>
        <taxon>Pseudomonadota</taxon>
        <taxon>Gammaproteobacteria</taxon>
        <taxon>Pseudomonadales</taxon>
        <taxon>Pseudomonadaceae</taxon>
        <taxon>Pseudomonas</taxon>
    </lineage>
</organism>
<feature type="domain" description="Helicase C-terminal" evidence="3">
    <location>
        <begin position="692"/>
        <end position="874"/>
    </location>
</feature>
<keyword evidence="1" id="KW-0378">Hydrolase</keyword>
<dbReference type="PANTHER" id="PTHR45766:SF6">
    <property type="entry name" value="SWI_SNF-RELATED MATRIX-ASSOCIATED ACTIN-DEPENDENT REGULATOR OF CHROMATIN SUBFAMILY A-LIKE PROTEIN 1"/>
    <property type="match status" value="1"/>
</dbReference>
<sequence>MSRFEEGVLIPETVSQWINFKGRKDSNWTYQADDRESMAAKQTEGVAYLWNLLVAGKVALLADEVGMGKTFQALGVAAWLWKNKPDAKVLVMAPNRHLCGHWRREFEGFIREHIRQADDRVKTEDGMPVATVCECYQLEHLVQSVQNNEGQLYLTTVYALSGLLGPERRAEGPEGAGSIAANCHHRLKQHLGPSGFDLIIVDEAHYLRNVSGGSQRVSAAKALFGNADSRLGVWNLLLTATPSHTRLDDVQNILGYFTQLDRDPALEAMSGAERTRQLLQRYALRRLRLMEGQGGLYGKRHYRHEKAVPASFDGRPDAEMFFALYQKRLVADLGRQKENKSLTYGYLEGFESFGWKPQIDSGADADYQDAVEDRMVEDFSKATDTELLRDLTRRYRDQFHTFPDHPKYGLMIDQCVPKAADGLGTALEDLKHLIFVRRIPSVRELTQRINERYDELLAGMIVNAWGKQADDPAVRHWRHQGWSRDGYAQFHEGVKHSLAEVDAHEEAGQDEGEGEGTQLASRIAELFVVKKGSGGQTDCANVRLRFSKPESVFALFLEPASDYLTGGYSAFYAKAETGRIDYANAAKYVRLHGWDVPGVHDAAARMRGAPRDRLEHPLHSVWSLLVPRLPPALYRKLEGWARDNKAIAENFANYIKAGFLYASPVVVELYAWFVEYRQQTREREVQRAYRGFHDWVSLRVDGSLMLRYFTAALETFDTLCGKIIDHGLDQWDEEWRSLKRLTSPCWYASGDNSEGRQRLILGFNSPFYPNVLVSTSVLQEGVNLHLQCHQIHHYGLAGSPGDNEQRVGRLDRLFGCVNQRLQRSGNAELSIHYPFLQGSVDEDQVASFIERKHQVEEQMDACVQVHFDKQLRISDAQQWRSFLRRPLPISDERLQDPYGAVFTKLGQQ</sequence>
<gene>
    <name evidence="4" type="ORF">H4C15_13930</name>
</gene>
<dbReference type="PANTHER" id="PTHR45766">
    <property type="entry name" value="DNA ANNEALING HELICASE AND ENDONUCLEASE ZRANB3 FAMILY MEMBER"/>
    <property type="match status" value="1"/>
</dbReference>
<keyword evidence="4" id="KW-0067">ATP-binding</keyword>
<dbReference type="Gene3D" id="3.40.50.10810">
    <property type="entry name" value="Tandem AAA-ATPase domain"/>
    <property type="match status" value="1"/>
</dbReference>
<dbReference type="PROSITE" id="PS51192">
    <property type="entry name" value="HELICASE_ATP_BIND_1"/>
    <property type="match status" value="1"/>
</dbReference>
<dbReference type="Gene3D" id="3.40.50.300">
    <property type="entry name" value="P-loop containing nucleotide triphosphate hydrolases"/>
    <property type="match status" value="1"/>
</dbReference>
<evidence type="ECO:0000259" key="2">
    <source>
        <dbReference type="PROSITE" id="PS51192"/>
    </source>
</evidence>
<dbReference type="AlphaFoldDB" id="A0A7W2LWY1"/>
<accession>A0A7W2LWY1</accession>
<evidence type="ECO:0000256" key="1">
    <source>
        <dbReference type="ARBA" id="ARBA00022801"/>
    </source>
</evidence>
<evidence type="ECO:0000313" key="4">
    <source>
        <dbReference type="EMBL" id="MBA6148594.1"/>
    </source>
</evidence>
<dbReference type="PROSITE" id="PS51194">
    <property type="entry name" value="HELICASE_CTER"/>
    <property type="match status" value="1"/>
</dbReference>
<dbReference type="GO" id="GO:0031297">
    <property type="term" value="P:replication fork processing"/>
    <property type="evidence" value="ECO:0007669"/>
    <property type="project" value="TreeGrafter"/>
</dbReference>
<dbReference type="Proteomes" id="UP000577346">
    <property type="component" value="Unassembled WGS sequence"/>
</dbReference>
<feature type="domain" description="Helicase ATP-binding" evidence="2">
    <location>
        <begin position="50"/>
        <end position="260"/>
    </location>
</feature>
<comment type="caution">
    <text evidence="4">The sequence shown here is derived from an EMBL/GenBank/DDBJ whole genome shotgun (WGS) entry which is preliminary data.</text>
</comment>
<dbReference type="InterPro" id="IPR001650">
    <property type="entry name" value="Helicase_C-like"/>
</dbReference>
<dbReference type="GO" id="GO:0005524">
    <property type="term" value="F:ATP binding"/>
    <property type="evidence" value="ECO:0007669"/>
    <property type="project" value="InterPro"/>
</dbReference>
<dbReference type="GO" id="GO:0006281">
    <property type="term" value="P:DNA repair"/>
    <property type="evidence" value="ECO:0007669"/>
    <property type="project" value="TreeGrafter"/>
</dbReference>
<reference evidence="4 5" key="1">
    <citation type="submission" date="2020-07" db="EMBL/GenBank/DDBJ databases">
        <title>Diversity of carbapenemase encoding genes among Pseudomonas putida group clinical isolates in a tertiary Brazilian hospital.</title>
        <authorList>
            <person name="Alberto-Lei F."/>
            <person name="Nodari C.S."/>
            <person name="Streling A.P."/>
            <person name="Paulino J.T."/>
            <person name="Bessa-Neto F.O."/>
            <person name="Cayo R."/>
            <person name="Gales A.C."/>
        </authorList>
    </citation>
    <scope>NUCLEOTIDE SEQUENCE [LARGE SCALE GENOMIC DNA]</scope>
    <source>
        <strain evidence="4 5">11213</strain>
    </source>
</reference>
<dbReference type="InterPro" id="IPR038718">
    <property type="entry name" value="SNF2-like_sf"/>
</dbReference>
<protein>
    <submittedName>
        <fullName evidence="4">DEAD/DEAH box helicase family protein</fullName>
    </submittedName>
</protein>
<dbReference type="InterPro" id="IPR027417">
    <property type="entry name" value="P-loop_NTPase"/>
</dbReference>
<dbReference type="GO" id="GO:0016787">
    <property type="term" value="F:hydrolase activity"/>
    <property type="evidence" value="ECO:0007669"/>
    <property type="project" value="UniProtKB-KW"/>
</dbReference>
<name>A0A7W2LWY1_9PSED</name>
<dbReference type="RefSeq" id="WP_004577310.1">
    <property type="nucleotide sequence ID" value="NZ_JACGDA010000026.1"/>
</dbReference>
<proteinExistence type="predicted"/>
<dbReference type="GO" id="GO:0003677">
    <property type="term" value="F:DNA binding"/>
    <property type="evidence" value="ECO:0007669"/>
    <property type="project" value="InterPro"/>
</dbReference>